<gene>
    <name evidence="1" type="ORF">K444DRAFT_544246</name>
</gene>
<keyword evidence="2" id="KW-1185">Reference proteome</keyword>
<protein>
    <submittedName>
        <fullName evidence="1">Uncharacterized protein</fullName>
    </submittedName>
</protein>
<feature type="non-terminal residue" evidence="1">
    <location>
        <position position="1"/>
    </location>
</feature>
<dbReference type="AlphaFoldDB" id="A0A2J6SK63"/>
<organism evidence="1 2">
    <name type="scientific">Hyaloscypha bicolor E</name>
    <dbReference type="NCBI Taxonomy" id="1095630"/>
    <lineage>
        <taxon>Eukaryota</taxon>
        <taxon>Fungi</taxon>
        <taxon>Dikarya</taxon>
        <taxon>Ascomycota</taxon>
        <taxon>Pezizomycotina</taxon>
        <taxon>Leotiomycetes</taxon>
        <taxon>Helotiales</taxon>
        <taxon>Hyaloscyphaceae</taxon>
        <taxon>Hyaloscypha</taxon>
        <taxon>Hyaloscypha bicolor</taxon>
    </lineage>
</organism>
<dbReference type="Proteomes" id="UP000235371">
    <property type="component" value="Unassembled WGS sequence"/>
</dbReference>
<dbReference type="RefSeq" id="XP_024728037.1">
    <property type="nucleotide sequence ID" value="XM_024876037.1"/>
</dbReference>
<evidence type="ECO:0000313" key="2">
    <source>
        <dbReference type="Proteomes" id="UP000235371"/>
    </source>
</evidence>
<accession>A0A2J6SK63</accession>
<dbReference type="EMBL" id="KZ613912">
    <property type="protein sequence ID" value="PMD51133.1"/>
    <property type="molecule type" value="Genomic_DNA"/>
</dbReference>
<dbReference type="GeneID" id="36584116"/>
<sequence>FKAYYKKGNIILPLICKPPLYLSYLFIGNNPLYRTFRTNIQIYNYTFTFILISYKKNIRINFSYKI</sequence>
<name>A0A2J6SK63_9HELO</name>
<reference evidence="1 2" key="1">
    <citation type="submission" date="2016-04" db="EMBL/GenBank/DDBJ databases">
        <title>A degradative enzymes factory behind the ericoid mycorrhizal symbiosis.</title>
        <authorList>
            <consortium name="DOE Joint Genome Institute"/>
            <person name="Martino E."/>
            <person name="Morin E."/>
            <person name="Grelet G."/>
            <person name="Kuo A."/>
            <person name="Kohler A."/>
            <person name="Daghino S."/>
            <person name="Barry K."/>
            <person name="Choi C."/>
            <person name="Cichocki N."/>
            <person name="Clum A."/>
            <person name="Copeland A."/>
            <person name="Hainaut M."/>
            <person name="Haridas S."/>
            <person name="Labutti K."/>
            <person name="Lindquist E."/>
            <person name="Lipzen A."/>
            <person name="Khouja H.-R."/>
            <person name="Murat C."/>
            <person name="Ohm R."/>
            <person name="Olson A."/>
            <person name="Spatafora J."/>
            <person name="Veneault-Fourrey C."/>
            <person name="Henrissat B."/>
            <person name="Grigoriev I."/>
            <person name="Martin F."/>
            <person name="Perotto S."/>
        </authorList>
    </citation>
    <scope>NUCLEOTIDE SEQUENCE [LARGE SCALE GENOMIC DNA]</scope>
    <source>
        <strain evidence="1 2">E</strain>
    </source>
</reference>
<evidence type="ECO:0000313" key="1">
    <source>
        <dbReference type="EMBL" id="PMD51133.1"/>
    </source>
</evidence>
<proteinExistence type="predicted"/>
<dbReference type="InParanoid" id="A0A2J6SK63"/>